<keyword evidence="2" id="KW-1185">Reference proteome</keyword>
<dbReference type="AlphaFoldDB" id="A0A9W6VA41"/>
<protein>
    <submittedName>
        <fullName evidence="1">Uncharacterized protein</fullName>
    </submittedName>
</protein>
<dbReference type="RefSeq" id="WP_285612143.1">
    <property type="nucleotide sequence ID" value="NZ_BSSD01000007.1"/>
</dbReference>
<reference evidence="1" key="1">
    <citation type="submission" date="2023-02" db="EMBL/GenBank/DDBJ databases">
        <title>Actinokineospora globicatena NBRC 15670.</title>
        <authorList>
            <person name="Ichikawa N."/>
            <person name="Sato H."/>
            <person name="Tonouchi N."/>
        </authorList>
    </citation>
    <scope>NUCLEOTIDE SEQUENCE</scope>
    <source>
        <strain evidence="1">NBRC 15670</strain>
    </source>
</reference>
<dbReference type="EMBL" id="BSSD01000007">
    <property type="protein sequence ID" value="GLW93932.1"/>
    <property type="molecule type" value="Genomic_DNA"/>
</dbReference>
<evidence type="ECO:0000313" key="1">
    <source>
        <dbReference type="EMBL" id="GLW93932.1"/>
    </source>
</evidence>
<proteinExistence type="predicted"/>
<sequence>MLALALRTRRFRVDGSSMPFAAHAGTCPTPADTAIHTTRPPANSRFAMAAETERLKTARRRADVTDQVEAAA</sequence>
<evidence type="ECO:0000313" key="2">
    <source>
        <dbReference type="Proteomes" id="UP001165042"/>
    </source>
</evidence>
<comment type="caution">
    <text evidence="1">The sequence shown here is derived from an EMBL/GenBank/DDBJ whole genome shotgun (WGS) entry which is preliminary data.</text>
</comment>
<organism evidence="1 2">
    <name type="scientific">Actinokineospora globicatena</name>
    <dbReference type="NCBI Taxonomy" id="103729"/>
    <lineage>
        <taxon>Bacteria</taxon>
        <taxon>Bacillati</taxon>
        <taxon>Actinomycetota</taxon>
        <taxon>Actinomycetes</taxon>
        <taxon>Pseudonocardiales</taxon>
        <taxon>Pseudonocardiaceae</taxon>
        <taxon>Actinokineospora</taxon>
    </lineage>
</organism>
<name>A0A9W6VA41_9PSEU</name>
<gene>
    <name evidence="1" type="ORF">Aglo03_47480</name>
</gene>
<dbReference type="Proteomes" id="UP001165042">
    <property type="component" value="Unassembled WGS sequence"/>
</dbReference>
<accession>A0A9W6VA41</accession>